<dbReference type="InterPro" id="IPR013525">
    <property type="entry name" value="ABC2_TM"/>
</dbReference>
<sequence length="346" mass="38189">MGGTIYMNSILIAINFIKRVLKEKSTLLYFLVFPILAGILASSMTQQKEIEVGVLNKIIGDGLIQVLQQDNQYKIIELPDISVEEAIKSKVVQFAIDIKSLDTTNPNGIKIYALKDSQDLQTFKGKVENYIVNGGVVEATEEAQSNTFGEGRIVIGFLSMFVLMFMASTIALFLEDKRGKTLMRMFSAPLSEYDITMGTLLGSVAIGTVQILMFLLLTCTILNINYQAFIGSIFIIMIFFLIAATALALALASFISDIEKYNAISTLVVVPTCLVGGSFFPIAFMPKKLQNIAQFLPQKWLMEAYDKLVMGIGIEGIFNDLAILVLFGIVFFTFGLKVLKPSVDEL</sequence>
<dbReference type="Proteomes" id="UP000432715">
    <property type="component" value="Unassembled WGS sequence"/>
</dbReference>
<evidence type="ECO:0000313" key="10">
    <source>
        <dbReference type="EMBL" id="KAB3532750.1"/>
    </source>
</evidence>
<dbReference type="InterPro" id="IPR047817">
    <property type="entry name" value="ABC2_TM_bact-type"/>
</dbReference>
<evidence type="ECO:0000256" key="2">
    <source>
        <dbReference type="ARBA" id="ARBA00007783"/>
    </source>
</evidence>
<evidence type="ECO:0000256" key="3">
    <source>
        <dbReference type="ARBA" id="ARBA00022448"/>
    </source>
</evidence>
<protein>
    <submittedName>
        <fullName evidence="10">ABC transporter permease</fullName>
    </submittedName>
</protein>
<feature type="transmembrane region" description="Helical" evidence="8">
    <location>
        <begin position="264"/>
        <end position="284"/>
    </location>
</feature>
<evidence type="ECO:0000259" key="9">
    <source>
        <dbReference type="PROSITE" id="PS51012"/>
    </source>
</evidence>
<feature type="transmembrane region" description="Helical" evidence="8">
    <location>
        <begin position="27"/>
        <end position="45"/>
    </location>
</feature>
<evidence type="ECO:0000256" key="1">
    <source>
        <dbReference type="ARBA" id="ARBA00004651"/>
    </source>
</evidence>
<evidence type="ECO:0000256" key="8">
    <source>
        <dbReference type="SAM" id="Phobius"/>
    </source>
</evidence>
<dbReference type="PROSITE" id="PS51012">
    <property type="entry name" value="ABC_TM2"/>
    <property type="match status" value="1"/>
</dbReference>
<keyword evidence="3" id="KW-0813">Transport</keyword>
<feature type="transmembrane region" description="Helical" evidence="8">
    <location>
        <begin position="195"/>
        <end position="217"/>
    </location>
</feature>
<dbReference type="Pfam" id="PF12698">
    <property type="entry name" value="ABC2_membrane_3"/>
    <property type="match status" value="1"/>
</dbReference>
<evidence type="ECO:0000256" key="7">
    <source>
        <dbReference type="ARBA" id="ARBA00023136"/>
    </source>
</evidence>
<reference evidence="10 11" key="1">
    <citation type="submission" date="2019-10" db="EMBL/GenBank/DDBJ databases">
        <title>Alkaliphilus serpentinus sp. nov. and Alkaliphilus pronyensis sp. nov., two novel anaerobic alkaliphilic species isolated from the serpentinized-hosted hydrothermal field of the Prony Bay (New Caledonia).</title>
        <authorList>
            <person name="Postec A."/>
        </authorList>
    </citation>
    <scope>NUCLEOTIDE SEQUENCE [LARGE SCALE GENOMIC DNA]</scope>
    <source>
        <strain evidence="10 11">LacV</strain>
    </source>
</reference>
<keyword evidence="5 8" id="KW-0812">Transmembrane</keyword>
<keyword evidence="4" id="KW-1003">Cell membrane</keyword>
<comment type="similarity">
    <text evidence="2">Belongs to the ABC-2 integral membrane protein family.</text>
</comment>
<dbReference type="GO" id="GO:0005886">
    <property type="term" value="C:plasma membrane"/>
    <property type="evidence" value="ECO:0007669"/>
    <property type="project" value="UniProtKB-SubCell"/>
</dbReference>
<organism evidence="10 11">
    <name type="scientific">Alkaliphilus pronyensis</name>
    <dbReference type="NCBI Taxonomy" id="1482732"/>
    <lineage>
        <taxon>Bacteria</taxon>
        <taxon>Bacillati</taxon>
        <taxon>Bacillota</taxon>
        <taxon>Clostridia</taxon>
        <taxon>Peptostreptococcales</taxon>
        <taxon>Natronincolaceae</taxon>
        <taxon>Alkaliphilus</taxon>
    </lineage>
</organism>
<dbReference type="PANTHER" id="PTHR30294:SF45">
    <property type="entry name" value="LINEARMYCIN RESISTANCE PERMEASE PROTEIN LNRN"/>
    <property type="match status" value="1"/>
</dbReference>
<dbReference type="PANTHER" id="PTHR30294">
    <property type="entry name" value="MEMBRANE COMPONENT OF ABC TRANSPORTER YHHJ-RELATED"/>
    <property type="match status" value="1"/>
</dbReference>
<dbReference type="InterPro" id="IPR051449">
    <property type="entry name" value="ABC-2_transporter_component"/>
</dbReference>
<dbReference type="AlphaFoldDB" id="A0A6I0EX00"/>
<dbReference type="GO" id="GO:0140359">
    <property type="term" value="F:ABC-type transporter activity"/>
    <property type="evidence" value="ECO:0007669"/>
    <property type="project" value="InterPro"/>
</dbReference>
<feature type="domain" description="ABC transmembrane type-2" evidence="9">
    <location>
        <begin position="117"/>
        <end position="342"/>
    </location>
</feature>
<feature type="transmembrane region" description="Helical" evidence="8">
    <location>
        <begin position="153"/>
        <end position="174"/>
    </location>
</feature>
<evidence type="ECO:0000256" key="5">
    <source>
        <dbReference type="ARBA" id="ARBA00022692"/>
    </source>
</evidence>
<comment type="caution">
    <text evidence="10">The sequence shown here is derived from an EMBL/GenBank/DDBJ whole genome shotgun (WGS) entry which is preliminary data.</text>
</comment>
<keyword evidence="7 8" id="KW-0472">Membrane</keyword>
<feature type="transmembrane region" description="Helical" evidence="8">
    <location>
        <begin position="317"/>
        <end position="339"/>
    </location>
</feature>
<evidence type="ECO:0000256" key="6">
    <source>
        <dbReference type="ARBA" id="ARBA00022989"/>
    </source>
</evidence>
<comment type="subcellular location">
    <subcellularLocation>
        <location evidence="1">Cell membrane</location>
        <topology evidence="1">Multi-pass membrane protein</topology>
    </subcellularLocation>
</comment>
<keyword evidence="11" id="KW-1185">Reference proteome</keyword>
<accession>A0A6I0EX00</accession>
<feature type="transmembrane region" description="Helical" evidence="8">
    <location>
        <begin position="229"/>
        <end position="252"/>
    </location>
</feature>
<proteinExistence type="inferred from homology"/>
<keyword evidence="6 8" id="KW-1133">Transmembrane helix</keyword>
<evidence type="ECO:0000313" key="11">
    <source>
        <dbReference type="Proteomes" id="UP000432715"/>
    </source>
</evidence>
<dbReference type="OrthoDB" id="266913at2"/>
<evidence type="ECO:0000256" key="4">
    <source>
        <dbReference type="ARBA" id="ARBA00022475"/>
    </source>
</evidence>
<dbReference type="EMBL" id="WBZC01000046">
    <property type="protein sequence ID" value="KAB3532750.1"/>
    <property type="molecule type" value="Genomic_DNA"/>
</dbReference>
<name>A0A6I0EX00_9FIRM</name>
<gene>
    <name evidence="10" type="ORF">F8154_11420</name>
</gene>